<dbReference type="EMBL" id="JADYXP020000010">
    <property type="protein sequence ID" value="KAL0115874.1"/>
    <property type="molecule type" value="Genomic_DNA"/>
</dbReference>
<proteinExistence type="predicted"/>
<comment type="caution">
    <text evidence="2">The sequence shown here is derived from an EMBL/GenBank/DDBJ whole genome shotgun (WGS) entry which is preliminary data.</text>
</comment>
<evidence type="ECO:0000313" key="2">
    <source>
        <dbReference type="EMBL" id="KAL0115874.1"/>
    </source>
</evidence>
<feature type="region of interest" description="Disordered" evidence="1">
    <location>
        <begin position="47"/>
        <end position="73"/>
    </location>
</feature>
<sequence length="223" mass="24215">MANADQSCNPSRPDVYSLALSRDCCRCESESSRIKFVSLTKGERERAVGGDERGRLGGGKARQGAPSATERGRARQICDNGQHGGIAPPRLSLRAFVIYLLLSALLSLSLSLLSREPSVAAAVCVRASHTRYHSVRALTPRAHRSRDASPYLRAMTLGVVRLSRRRSAFDLTKRETFTATIPRSSRNGRRGIGGISTGTAGEGENARTHAHVRACPNTYVRDK</sequence>
<evidence type="ECO:0000313" key="3">
    <source>
        <dbReference type="Proteomes" id="UP001430953"/>
    </source>
</evidence>
<feature type="region of interest" description="Disordered" evidence="1">
    <location>
        <begin position="183"/>
        <end position="209"/>
    </location>
</feature>
<dbReference type="AlphaFoldDB" id="A0AAW2FMF0"/>
<reference evidence="2 3" key="1">
    <citation type="submission" date="2023-03" db="EMBL/GenBank/DDBJ databases">
        <title>High recombination rates correlate with genetic variation in Cardiocondyla obscurior ants.</title>
        <authorList>
            <person name="Errbii M."/>
        </authorList>
    </citation>
    <scope>NUCLEOTIDE SEQUENCE [LARGE SCALE GENOMIC DNA]</scope>
    <source>
        <strain evidence="2">Alpha-2009</strain>
        <tissue evidence="2">Whole body</tissue>
    </source>
</reference>
<dbReference type="Proteomes" id="UP001430953">
    <property type="component" value="Unassembled WGS sequence"/>
</dbReference>
<protein>
    <submittedName>
        <fullName evidence="2">Uncharacterized protein</fullName>
    </submittedName>
</protein>
<accession>A0AAW2FMF0</accession>
<keyword evidence="3" id="KW-1185">Reference proteome</keyword>
<name>A0AAW2FMF0_9HYME</name>
<evidence type="ECO:0000256" key="1">
    <source>
        <dbReference type="SAM" id="MobiDB-lite"/>
    </source>
</evidence>
<organism evidence="2 3">
    <name type="scientific">Cardiocondyla obscurior</name>
    <dbReference type="NCBI Taxonomy" id="286306"/>
    <lineage>
        <taxon>Eukaryota</taxon>
        <taxon>Metazoa</taxon>
        <taxon>Ecdysozoa</taxon>
        <taxon>Arthropoda</taxon>
        <taxon>Hexapoda</taxon>
        <taxon>Insecta</taxon>
        <taxon>Pterygota</taxon>
        <taxon>Neoptera</taxon>
        <taxon>Endopterygota</taxon>
        <taxon>Hymenoptera</taxon>
        <taxon>Apocrita</taxon>
        <taxon>Aculeata</taxon>
        <taxon>Formicoidea</taxon>
        <taxon>Formicidae</taxon>
        <taxon>Myrmicinae</taxon>
        <taxon>Cardiocondyla</taxon>
    </lineage>
</organism>
<gene>
    <name evidence="2" type="ORF">PUN28_011035</name>
</gene>